<dbReference type="GO" id="GO:0016538">
    <property type="term" value="F:cyclin-dependent protein serine/threonine kinase regulator activity"/>
    <property type="evidence" value="ECO:0000318"/>
    <property type="project" value="GO_Central"/>
</dbReference>
<protein>
    <recommendedName>
        <fullName evidence="2">Cyclin-like domain-containing protein</fullName>
    </recommendedName>
</protein>
<dbReference type="FunFam" id="1.10.472.10:FF:000200">
    <property type="entry name" value="Predicted protein"/>
    <property type="match status" value="1"/>
</dbReference>
<dbReference type="GeneID" id="7441978"/>
<name>B8CD71_THAPS</name>
<proteinExistence type="inferred from homology"/>
<keyword evidence="1" id="KW-0195">Cyclin</keyword>
<dbReference type="Pfam" id="PF13825">
    <property type="entry name" value="Paramyxo_P_V_N"/>
    <property type="match status" value="1"/>
</dbReference>
<feature type="domain" description="Cyclin-like" evidence="2">
    <location>
        <begin position="57"/>
        <end position="149"/>
    </location>
</feature>
<dbReference type="InParanoid" id="B8CD71"/>
<dbReference type="InterPro" id="IPR006671">
    <property type="entry name" value="Cyclin_N"/>
</dbReference>
<dbReference type="InterPro" id="IPR028243">
    <property type="entry name" value="Paramyxo_P/V_N"/>
</dbReference>
<dbReference type="HOGENOM" id="CLU_554934_0_0_1"/>
<dbReference type="RefSeq" id="XP_002294061.1">
    <property type="nucleotide sequence ID" value="XM_002294025.1"/>
</dbReference>
<dbReference type="GO" id="GO:0005737">
    <property type="term" value="C:cytoplasm"/>
    <property type="evidence" value="ECO:0000318"/>
    <property type="project" value="GO_Central"/>
</dbReference>
<dbReference type="PANTHER" id="PTHR10177">
    <property type="entry name" value="CYCLINS"/>
    <property type="match status" value="1"/>
</dbReference>
<dbReference type="AlphaFoldDB" id="B8CD71"/>
<dbReference type="SMART" id="SM00385">
    <property type="entry name" value="CYCLIN"/>
    <property type="match status" value="1"/>
</dbReference>
<dbReference type="Gene3D" id="1.10.472.10">
    <property type="entry name" value="Cyclin-like"/>
    <property type="match status" value="2"/>
</dbReference>
<dbReference type="Pfam" id="PF00134">
    <property type="entry name" value="Cyclin_N"/>
    <property type="match status" value="1"/>
</dbReference>
<dbReference type="SUPFAM" id="SSF47954">
    <property type="entry name" value="Cyclin-like"/>
    <property type="match status" value="1"/>
</dbReference>
<sequence>MPFASQSATSTLDNAESLSAMLHQETCNYTTADYLNHHSTSTATVVITEHDRMKTVDWCYDIIDHCKLDRETVAIAMDIVDRFISNQSAYVAQRALVCRWQYQLVVVSSLFIAVKLNERVIVESDFFASLCRGLYGIDEIEKMEMHILQGLTWRMNAPTSIQMVHYILSLVSSHVNQLDEHAWTFILDEARYQTEHAVRDYYFSTQRSSTIAVASIVNAIEMLKKEDRTDLLTALLRVIQDFDFASVNEIAAARNRLLRNVEEMGVANECSIGGISISISSANHSEDVEVYQDHGIVSQDCGNNDAIASTVLMDTSPRTTGFDEFLVLDEHGTSSVRDVRDADELVVGDTSPADGTLLLQGAHIVKDNGEVDTAFDTSSPEALSLNGSSMMMQFNANPSVRNSFNDSNNSQTFNPQQLFNVHDQYQSFIVHNQMNGGSNAPPASAAPPFHLTCSPCRDVFDTTIMSSTIFCQVISNHCPVPILSDGQREEES</sequence>
<comment type="similarity">
    <text evidence="1">Belongs to the cyclin family.</text>
</comment>
<evidence type="ECO:0000313" key="4">
    <source>
        <dbReference type="Proteomes" id="UP000001449"/>
    </source>
</evidence>
<evidence type="ECO:0000256" key="1">
    <source>
        <dbReference type="RuleBase" id="RU000383"/>
    </source>
</evidence>
<evidence type="ECO:0000313" key="3">
    <source>
        <dbReference type="EMBL" id="EED88416.1"/>
    </source>
</evidence>
<dbReference type="EMBL" id="CM000650">
    <property type="protein sequence ID" value="EED88416.1"/>
    <property type="molecule type" value="Genomic_DNA"/>
</dbReference>
<dbReference type="KEGG" id="tps:THAPSDRAFT_10100"/>
<organism evidence="3 4">
    <name type="scientific">Thalassiosira pseudonana</name>
    <name type="common">Marine diatom</name>
    <name type="synonym">Cyclotella nana</name>
    <dbReference type="NCBI Taxonomy" id="35128"/>
    <lineage>
        <taxon>Eukaryota</taxon>
        <taxon>Sar</taxon>
        <taxon>Stramenopiles</taxon>
        <taxon>Ochrophyta</taxon>
        <taxon>Bacillariophyta</taxon>
        <taxon>Coscinodiscophyceae</taxon>
        <taxon>Thalassiosirophycidae</taxon>
        <taxon>Thalassiosirales</taxon>
        <taxon>Thalassiosiraceae</taxon>
        <taxon>Thalassiosira</taxon>
    </lineage>
</organism>
<dbReference type="eggNOG" id="KOG0655">
    <property type="taxonomic scope" value="Eukaryota"/>
</dbReference>
<dbReference type="GO" id="GO:0000307">
    <property type="term" value="C:cyclin-dependent protein kinase holoenzyme complex"/>
    <property type="evidence" value="ECO:0000318"/>
    <property type="project" value="GO_Central"/>
</dbReference>
<reference evidence="3 4" key="1">
    <citation type="journal article" date="2004" name="Science">
        <title>The genome of the diatom Thalassiosira pseudonana: ecology, evolution, and metabolism.</title>
        <authorList>
            <person name="Armbrust E.V."/>
            <person name="Berges J.A."/>
            <person name="Bowler C."/>
            <person name="Green B.R."/>
            <person name="Martinez D."/>
            <person name="Putnam N.H."/>
            <person name="Zhou S."/>
            <person name="Allen A.E."/>
            <person name="Apt K.E."/>
            <person name="Bechner M."/>
            <person name="Brzezinski M.A."/>
            <person name="Chaal B.K."/>
            <person name="Chiovitti A."/>
            <person name="Davis A.K."/>
            <person name="Demarest M.S."/>
            <person name="Detter J.C."/>
            <person name="Glavina T."/>
            <person name="Goodstein D."/>
            <person name="Hadi M.Z."/>
            <person name="Hellsten U."/>
            <person name="Hildebrand M."/>
            <person name="Jenkins B.D."/>
            <person name="Jurka J."/>
            <person name="Kapitonov V.V."/>
            <person name="Kroger N."/>
            <person name="Lau W.W."/>
            <person name="Lane T.W."/>
            <person name="Larimer F.W."/>
            <person name="Lippmeier J.C."/>
            <person name="Lucas S."/>
            <person name="Medina M."/>
            <person name="Montsant A."/>
            <person name="Obornik M."/>
            <person name="Parker M.S."/>
            <person name="Palenik B."/>
            <person name="Pazour G.J."/>
            <person name="Richardson P.M."/>
            <person name="Rynearson T.A."/>
            <person name="Saito M.A."/>
            <person name="Schwartz D.C."/>
            <person name="Thamatrakoln K."/>
            <person name="Valentin K."/>
            <person name="Vardi A."/>
            <person name="Wilkerson F.P."/>
            <person name="Rokhsar D.S."/>
        </authorList>
    </citation>
    <scope>NUCLEOTIDE SEQUENCE [LARGE SCALE GENOMIC DNA]</scope>
    <source>
        <strain evidence="3 4">CCMP1335</strain>
    </source>
</reference>
<keyword evidence="4" id="KW-1185">Reference proteome</keyword>
<dbReference type="InterPro" id="IPR013763">
    <property type="entry name" value="Cyclin-like_dom"/>
</dbReference>
<gene>
    <name evidence="3" type="ORF">THAPSDRAFT_10100</name>
</gene>
<dbReference type="Proteomes" id="UP000001449">
    <property type="component" value="Chromosome 15"/>
</dbReference>
<dbReference type="InterPro" id="IPR039361">
    <property type="entry name" value="Cyclin"/>
</dbReference>
<dbReference type="GO" id="GO:0005634">
    <property type="term" value="C:nucleus"/>
    <property type="evidence" value="ECO:0000318"/>
    <property type="project" value="GO_Central"/>
</dbReference>
<dbReference type="PaxDb" id="35128-Thaps10100"/>
<dbReference type="FunFam" id="1.10.472.10:FF:000093">
    <property type="entry name" value="Predicted protein"/>
    <property type="match status" value="1"/>
</dbReference>
<dbReference type="InterPro" id="IPR036915">
    <property type="entry name" value="Cyclin-like_sf"/>
</dbReference>
<reference evidence="3 4" key="2">
    <citation type="journal article" date="2008" name="Nature">
        <title>The Phaeodactylum genome reveals the evolutionary history of diatom genomes.</title>
        <authorList>
            <person name="Bowler C."/>
            <person name="Allen A.E."/>
            <person name="Badger J.H."/>
            <person name="Grimwood J."/>
            <person name="Jabbari K."/>
            <person name="Kuo A."/>
            <person name="Maheswari U."/>
            <person name="Martens C."/>
            <person name="Maumus F."/>
            <person name="Otillar R.P."/>
            <person name="Rayko E."/>
            <person name="Salamov A."/>
            <person name="Vandepoele K."/>
            <person name="Beszteri B."/>
            <person name="Gruber A."/>
            <person name="Heijde M."/>
            <person name="Katinka M."/>
            <person name="Mock T."/>
            <person name="Valentin K."/>
            <person name="Verret F."/>
            <person name="Berges J.A."/>
            <person name="Brownlee C."/>
            <person name="Cadoret J.P."/>
            <person name="Chiovitti A."/>
            <person name="Choi C.J."/>
            <person name="Coesel S."/>
            <person name="De Martino A."/>
            <person name="Detter J.C."/>
            <person name="Durkin C."/>
            <person name="Falciatore A."/>
            <person name="Fournet J."/>
            <person name="Haruta M."/>
            <person name="Huysman M.J."/>
            <person name="Jenkins B.D."/>
            <person name="Jiroutova K."/>
            <person name="Jorgensen R.E."/>
            <person name="Joubert Y."/>
            <person name="Kaplan A."/>
            <person name="Kroger N."/>
            <person name="Kroth P.G."/>
            <person name="La Roche J."/>
            <person name="Lindquist E."/>
            <person name="Lommer M."/>
            <person name="Martin-Jezequel V."/>
            <person name="Lopez P.J."/>
            <person name="Lucas S."/>
            <person name="Mangogna M."/>
            <person name="McGinnis K."/>
            <person name="Medlin L.K."/>
            <person name="Montsant A."/>
            <person name="Oudot-Le Secq M.P."/>
            <person name="Napoli C."/>
            <person name="Obornik M."/>
            <person name="Parker M.S."/>
            <person name="Petit J.L."/>
            <person name="Porcel B.M."/>
            <person name="Poulsen N."/>
            <person name="Robison M."/>
            <person name="Rychlewski L."/>
            <person name="Rynearson T.A."/>
            <person name="Schmutz J."/>
            <person name="Shapiro H."/>
            <person name="Siaut M."/>
            <person name="Stanley M."/>
            <person name="Sussman M.R."/>
            <person name="Taylor A.R."/>
            <person name="Vardi A."/>
            <person name="von Dassow P."/>
            <person name="Vyverman W."/>
            <person name="Willis A."/>
            <person name="Wyrwicz L.S."/>
            <person name="Rokhsar D.S."/>
            <person name="Weissenbach J."/>
            <person name="Armbrust E.V."/>
            <person name="Green B.R."/>
            <person name="Van de Peer Y."/>
            <person name="Grigoriev I.V."/>
        </authorList>
    </citation>
    <scope>NUCLEOTIDE SEQUENCE [LARGE SCALE GENOMIC DNA]</scope>
    <source>
        <strain evidence="3 4">CCMP1335</strain>
    </source>
</reference>
<dbReference type="GO" id="GO:0000082">
    <property type="term" value="P:G1/S transition of mitotic cell cycle"/>
    <property type="evidence" value="ECO:0000318"/>
    <property type="project" value="GO_Central"/>
</dbReference>
<dbReference type="STRING" id="35128.B8CD71"/>
<accession>B8CD71</accession>
<evidence type="ECO:0000259" key="2">
    <source>
        <dbReference type="SMART" id="SM00385"/>
    </source>
</evidence>